<evidence type="ECO:0000256" key="1">
    <source>
        <dbReference type="SAM" id="SignalP"/>
    </source>
</evidence>
<dbReference type="PANTHER" id="PTHR43628">
    <property type="entry name" value="ACTIVATOR OF C KINASE PROTEIN 1-RELATED"/>
    <property type="match status" value="1"/>
</dbReference>
<evidence type="ECO:0000313" key="2">
    <source>
        <dbReference type="EMBL" id="OLQ87968.1"/>
    </source>
</evidence>
<dbReference type="PANTHER" id="PTHR43628:SF1">
    <property type="entry name" value="CHITIN SYNTHASE REGULATORY FACTOR 2-RELATED"/>
    <property type="match status" value="1"/>
</dbReference>
<proteinExistence type="predicted"/>
<dbReference type="SMART" id="SM00671">
    <property type="entry name" value="SEL1"/>
    <property type="match status" value="2"/>
</dbReference>
<dbReference type="InterPro" id="IPR006597">
    <property type="entry name" value="Sel1-like"/>
</dbReference>
<keyword evidence="1" id="KW-0732">Signal</keyword>
<dbReference type="InterPro" id="IPR011990">
    <property type="entry name" value="TPR-like_helical_dom_sf"/>
</dbReference>
<gene>
    <name evidence="2" type="ORF">BIY22_07255</name>
</gene>
<evidence type="ECO:0000313" key="3">
    <source>
        <dbReference type="Proteomes" id="UP000186313"/>
    </source>
</evidence>
<dbReference type="SUPFAM" id="SSF81901">
    <property type="entry name" value="HCP-like"/>
    <property type="match status" value="1"/>
</dbReference>
<dbReference type="Gene3D" id="1.25.40.10">
    <property type="entry name" value="Tetratricopeptide repeat domain"/>
    <property type="match status" value="1"/>
</dbReference>
<dbReference type="PROSITE" id="PS51257">
    <property type="entry name" value="PROKAR_LIPOPROTEIN"/>
    <property type="match status" value="1"/>
</dbReference>
<accession>A0A1Q9HE30</accession>
<feature type="signal peptide" evidence="1">
    <location>
        <begin position="1"/>
        <end position="18"/>
    </location>
</feature>
<dbReference type="AlphaFoldDB" id="A0A1Q9HE30"/>
<protein>
    <submittedName>
        <fullName evidence="2">Hemagglutinin protein</fullName>
    </submittedName>
</protein>
<name>A0A1Q9HE30_9VIBR</name>
<dbReference type="Pfam" id="PF08238">
    <property type="entry name" value="Sel1"/>
    <property type="match status" value="2"/>
</dbReference>
<feature type="chain" id="PRO_5012864576" evidence="1">
    <location>
        <begin position="19"/>
        <end position="186"/>
    </location>
</feature>
<dbReference type="EMBL" id="MJMJ01000023">
    <property type="protein sequence ID" value="OLQ87968.1"/>
    <property type="molecule type" value="Genomic_DNA"/>
</dbReference>
<dbReference type="RefSeq" id="WP_075709140.1">
    <property type="nucleotide sequence ID" value="NZ_MJMJ01000023.1"/>
</dbReference>
<reference evidence="2 3" key="1">
    <citation type="submission" date="2016-09" db="EMBL/GenBank/DDBJ databases">
        <title>Genomic Taxonomy of the Vibrionaceae.</title>
        <authorList>
            <person name="Gonzalez-Castillo A."/>
            <person name="Gomez-Gil B."/>
            <person name="Enciso-Ibarra K."/>
        </authorList>
    </citation>
    <scope>NUCLEOTIDE SEQUENCE [LARGE SCALE GENOMIC DNA]</scope>
    <source>
        <strain evidence="2 3">CAIM 703</strain>
    </source>
</reference>
<organism evidence="2 3">
    <name type="scientific">Vibrio panuliri</name>
    <dbReference type="NCBI Taxonomy" id="1381081"/>
    <lineage>
        <taxon>Bacteria</taxon>
        <taxon>Pseudomonadati</taxon>
        <taxon>Pseudomonadota</taxon>
        <taxon>Gammaproteobacteria</taxon>
        <taxon>Vibrionales</taxon>
        <taxon>Vibrionaceae</taxon>
        <taxon>Vibrio</taxon>
    </lineage>
</organism>
<dbReference type="OrthoDB" id="6114904at2"/>
<dbReference type="Proteomes" id="UP000186313">
    <property type="component" value="Unassembled WGS sequence"/>
</dbReference>
<comment type="caution">
    <text evidence="2">The sequence shown here is derived from an EMBL/GenBank/DDBJ whole genome shotgun (WGS) entry which is preliminary data.</text>
</comment>
<dbReference type="STRING" id="1381081.BIY22_07255"/>
<sequence>MFKTVMIVMLSGLLVACAGMNPNVGETTTDRAWNVGDFSTAYTTAKPYAEQGQPWAQLRLGIFYANGWGVEKDASQAVAWYQKASVQMAEGDWAEGKMVGATGKTGYFNQNSDALIAKFNLAEMYFRGEGVAKDLDKSLSLVEEVIAQSNGKPVFFCCEFSEPRYFNPPQFEALKAKILAQKSALQ</sequence>
<dbReference type="InterPro" id="IPR052945">
    <property type="entry name" value="Mitotic_Regulator"/>
</dbReference>